<feature type="region of interest" description="Disordered" evidence="1">
    <location>
        <begin position="800"/>
        <end position="829"/>
    </location>
</feature>
<feature type="compositionally biased region" description="Basic and acidic residues" evidence="1">
    <location>
        <begin position="802"/>
        <end position="814"/>
    </location>
</feature>
<dbReference type="InParanoid" id="A0A409XQW4"/>
<evidence type="ECO:0000313" key="2">
    <source>
        <dbReference type="EMBL" id="PPQ93086.1"/>
    </source>
</evidence>
<evidence type="ECO:0000256" key="1">
    <source>
        <dbReference type="SAM" id="MobiDB-lite"/>
    </source>
</evidence>
<dbReference type="Proteomes" id="UP000283269">
    <property type="component" value="Unassembled WGS sequence"/>
</dbReference>
<dbReference type="PANTHER" id="PTHR39214">
    <property type="entry name" value="MICROBODY (PEROXISOME) BIOGENESIS PROTEIN PEROXIN 8 (EUROFUNG)"/>
    <property type="match status" value="1"/>
</dbReference>
<accession>A0A409XQW4</accession>
<protein>
    <submittedName>
        <fullName evidence="2">Uncharacterized protein</fullName>
    </submittedName>
</protein>
<feature type="compositionally biased region" description="Low complexity" evidence="1">
    <location>
        <begin position="547"/>
        <end position="559"/>
    </location>
</feature>
<organism evidence="2 3">
    <name type="scientific">Psilocybe cyanescens</name>
    <dbReference type="NCBI Taxonomy" id="93625"/>
    <lineage>
        <taxon>Eukaryota</taxon>
        <taxon>Fungi</taxon>
        <taxon>Dikarya</taxon>
        <taxon>Basidiomycota</taxon>
        <taxon>Agaricomycotina</taxon>
        <taxon>Agaricomycetes</taxon>
        <taxon>Agaricomycetidae</taxon>
        <taxon>Agaricales</taxon>
        <taxon>Agaricineae</taxon>
        <taxon>Strophariaceae</taxon>
        <taxon>Psilocybe</taxon>
    </lineage>
</organism>
<keyword evidence="3" id="KW-1185">Reference proteome</keyword>
<comment type="caution">
    <text evidence="2">The sequence shown here is derived from an EMBL/GenBank/DDBJ whole genome shotgun (WGS) entry which is preliminary data.</text>
</comment>
<dbReference type="STRING" id="93625.A0A409XQW4"/>
<dbReference type="InterPro" id="IPR055334">
    <property type="entry name" value="PEX8-like"/>
</dbReference>
<reference evidence="2 3" key="1">
    <citation type="journal article" date="2018" name="Evol. Lett.">
        <title>Horizontal gene cluster transfer increased hallucinogenic mushroom diversity.</title>
        <authorList>
            <person name="Reynolds H.T."/>
            <person name="Vijayakumar V."/>
            <person name="Gluck-Thaler E."/>
            <person name="Korotkin H.B."/>
            <person name="Matheny P.B."/>
            <person name="Slot J.C."/>
        </authorList>
    </citation>
    <scope>NUCLEOTIDE SEQUENCE [LARGE SCALE GENOMIC DNA]</scope>
    <source>
        <strain evidence="2 3">2631</strain>
    </source>
</reference>
<dbReference type="AlphaFoldDB" id="A0A409XQW4"/>
<feature type="region of interest" description="Disordered" evidence="1">
    <location>
        <begin position="541"/>
        <end position="562"/>
    </location>
</feature>
<proteinExistence type="predicted"/>
<gene>
    <name evidence="2" type="ORF">CVT25_003118</name>
</gene>
<dbReference type="PANTHER" id="PTHR39214:SF1">
    <property type="entry name" value="MICROBODY (PEROXISOME) BIOGENESIS PROTEIN PEROXIN 8 (EUROFUNG)"/>
    <property type="match status" value="1"/>
</dbReference>
<sequence length="829" mass="90296">MTSQDRGYTILLSHLHNTSSKLPLSTLQGALAHHLATTWPLPTALAATAISSPFYLSQPFTYDKLQSFATAFRHATHLKYRALADAAKTHSTVRALLGRSMQTTMSQWVSDVLKGVYGGHPVLRLASCSGLLLGVEDLRVGEKSEKKEGIDVGSARSGVEDETVVSLAEVMDTYAHGFSSSPSSTGIEEWEKEFQPAGQDILSLVLILASQSLPLVAQHKLKALPLPILTRLLTSTISSAFKAGTFLSSVSASVTLSSNHQVHISPSSPLSQTLQSMSSSPLTTSMASVSRLTANILALLIDSPSSSRLFDGMYTISETLDALREITRVVERDWIACPLASFTDLDIASDSKTISKSIWITLKTLLFTTIMLTDSVLSAAVYLPPQSFGITPASLALQTLHILSHLSFVISEFGGVTTTTQGFEQLKKTFYLGLDILAQGDGENGDSGIKAEAYVQQICFALNSQRAESAATSPRQAKQAFVLASIEQLVPVLSDKCIRDWVWGVCYPHLFDSSHRETYESAHSVVLAIFASHAQRQQQYLPGNQNSESSQASSKDSGSALGKQKSLFGQSFATRMLSNVLSSDNENRDVGPEGELSTITNQESALSATFVKRMVPFYASCLIDSSVDGRLSTPQLRLAYSALVRSASVSAFASNDRPDDSYTLAWYCVQLLLDTIHELSPVAQDSKGKGKARMDDAQNTDRLYRLQLVLISTISSLPLPLMLRALNQVRLLITEYPQDDSEAVASGEKGRKAELLAALFNELLEKTGDREKEAAMRWWYEYRPILVADGGQETFLSWFKGQKGDGKESRVKDTGEEETQSDTPILSRI</sequence>
<name>A0A409XQW4_PSICY</name>
<dbReference type="EMBL" id="NHYD01000855">
    <property type="protein sequence ID" value="PPQ93086.1"/>
    <property type="molecule type" value="Genomic_DNA"/>
</dbReference>
<dbReference type="OrthoDB" id="2357318at2759"/>
<evidence type="ECO:0000313" key="3">
    <source>
        <dbReference type="Proteomes" id="UP000283269"/>
    </source>
</evidence>